<feature type="region of interest" description="Disordered" evidence="5">
    <location>
        <begin position="1"/>
        <end position="55"/>
    </location>
</feature>
<gene>
    <name evidence="7" type="ORF">OKIOD_LOCUS1702</name>
</gene>
<keyword evidence="8" id="KW-1185">Reference proteome</keyword>
<comment type="subcellular location">
    <subcellularLocation>
        <location evidence="1">Membrane</location>
        <topology evidence="1">Single-pass membrane protein</topology>
    </subcellularLocation>
</comment>
<evidence type="ECO:0000256" key="4">
    <source>
        <dbReference type="ARBA" id="ARBA00023136"/>
    </source>
</evidence>
<feature type="compositionally biased region" description="Low complexity" evidence="5">
    <location>
        <begin position="1"/>
        <end position="40"/>
    </location>
</feature>
<name>A0ABN7RP45_OIKDI</name>
<organism evidence="7 8">
    <name type="scientific">Oikopleura dioica</name>
    <name type="common">Tunicate</name>
    <dbReference type="NCBI Taxonomy" id="34765"/>
    <lineage>
        <taxon>Eukaryota</taxon>
        <taxon>Metazoa</taxon>
        <taxon>Chordata</taxon>
        <taxon>Tunicata</taxon>
        <taxon>Appendicularia</taxon>
        <taxon>Copelata</taxon>
        <taxon>Oikopleuridae</taxon>
        <taxon>Oikopleura</taxon>
    </lineage>
</organism>
<keyword evidence="4 6" id="KW-0472">Membrane</keyword>
<evidence type="ECO:0000313" key="8">
    <source>
        <dbReference type="Proteomes" id="UP001158576"/>
    </source>
</evidence>
<proteinExistence type="predicted"/>
<dbReference type="PANTHER" id="PTHR15549">
    <property type="entry name" value="PAIRED IMMUNOGLOBULIN-LIKE TYPE 2 RECEPTOR"/>
    <property type="match status" value="1"/>
</dbReference>
<feature type="transmembrane region" description="Helical" evidence="6">
    <location>
        <begin position="233"/>
        <end position="252"/>
    </location>
</feature>
<dbReference type="Proteomes" id="UP001158576">
    <property type="component" value="Chromosome PAR"/>
</dbReference>
<keyword evidence="3 6" id="KW-1133">Transmembrane helix</keyword>
<dbReference type="EMBL" id="OU015568">
    <property type="protein sequence ID" value="CAG5082505.1"/>
    <property type="molecule type" value="Genomic_DNA"/>
</dbReference>
<evidence type="ECO:0000256" key="1">
    <source>
        <dbReference type="ARBA" id="ARBA00004167"/>
    </source>
</evidence>
<evidence type="ECO:0000256" key="2">
    <source>
        <dbReference type="ARBA" id="ARBA00022692"/>
    </source>
</evidence>
<keyword evidence="2 6" id="KW-0812">Transmembrane</keyword>
<protein>
    <submittedName>
        <fullName evidence="7">Oidioi.mRNA.OKI2018_I69.PAR.g10144.t1.cds</fullName>
    </submittedName>
</protein>
<accession>A0ABN7RP45</accession>
<dbReference type="PANTHER" id="PTHR15549:SF30">
    <property type="entry name" value="MID2 DOMAIN-CONTAINING PROTEIN"/>
    <property type="match status" value="1"/>
</dbReference>
<feature type="transmembrane region" description="Helical" evidence="6">
    <location>
        <begin position="159"/>
        <end position="181"/>
    </location>
</feature>
<dbReference type="InterPro" id="IPR051694">
    <property type="entry name" value="Immunoregulatory_rcpt-like"/>
</dbReference>
<feature type="transmembrane region" description="Helical" evidence="6">
    <location>
        <begin position="193"/>
        <end position="213"/>
    </location>
</feature>
<feature type="compositionally biased region" description="Acidic residues" evidence="5">
    <location>
        <begin position="41"/>
        <end position="55"/>
    </location>
</feature>
<reference evidence="7 8" key="1">
    <citation type="submission" date="2021-04" db="EMBL/GenBank/DDBJ databases">
        <authorList>
            <person name="Bliznina A."/>
        </authorList>
    </citation>
    <scope>NUCLEOTIDE SEQUENCE [LARGE SCALE GENOMIC DNA]</scope>
</reference>
<evidence type="ECO:0000256" key="3">
    <source>
        <dbReference type="ARBA" id="ARBA00022989"/>
    </source>
</evidence>
<evidence type="ECO:0000256" key="6">
    <source>
        <dbReference type="SAM" id="Phobius"/>
    </source>
</evidence>
<sequence length="307" mass="32841">MHPTTTSSSTTATSTSTVETTTTSSTTTTSIITSTTAEPETATEEGCGELPEEEESNPFLKLFDLRNDLETSTPASTAKSSTVAPLKITGSFLSSKTRQEVSSQVNVNFANSNEILAQAGVDEPVAELQDGGDSKGVADAAENAEITETINFFNTQTGIVTITIITIIGTCALLILGTAIYRNFRRRKVEIAAAYFGILISLISFLVVIYFLIVDLSTDESHSDEGIQENIAYVLIGITSALILLLSGFILIRRSRSGNSRRRRNSSISLGSSIASHSFLNRPAPKSVIENPFATTRGTSRPATTRI</sequence>
<evidence type="ECO:0000256" key="5">
    <source>
        <dbReference type="SAM" id="MobiDB-lite"/>
    </source>
</evidence>
<evidence type="ECO:0000313" key="7">
    <source>
        <dbReference type="EMBL" id="CAG5082505.1"/>
    </source>
</evidence>